<name>A0A8J5HE76_ZINOF</name>
<evidence type="ECO:0000256" key="1">
    <source>
        <dbReference type="SAM" id="MobiDB-lite"/>
    </source>
</evidence>
<accession>A0A8J5HE76</accession>
<comment type="caution">
    <text evidence="2">The sequence shown here is derived from an EMBL/GenBank/DDBJ whole genome shotgun (WGS) entry which is preliminary data.</text>
</comment>
<dbReference type="Proteomes" id="UP000734854">
    <property type="component" value="Unassembled WGS sequence"/>
</dbReference>
<protein>
    <submittedName>
        <fullName evidence="2">Uncharacterized protein</fullName>
    </submittedName>
</protein>
<feature type="region of interest" description="Disordered" evidence="1">
    <location>
        <begin position="1"/>
        <end position="24"/>
    </location>
</feature>
<organism evidence="2 3">
    <name type="scientific">Zingiber officinale</name>
    <name type="common">Ginger</name>
    <name type="synonym">Amomum zingiber</name>
    <dbReference type="NCBI Taxonomy" id="94328"/>
    <lineage>
        <taxon>Eukaryota</taxon>
        <taxon>Viridiplantae</taxon>
        <taxon>Streptophyta</taxon>
        <taxon>Embryophyta</taxon>
        <taxon>Tracheophyta</taxon>
        <taxon>Spermatophyta</taxon>
        <taxon>Magnoliopsida</taxon>
        <taxon>Liliopsida</taxon>
        <taxon>Zingiberales</taxon>
        <taxon>Zingiberaceae</taxon>
        <taxon>Zingiber</taxon>
    </lineage>
</organism>
<dbReference type="EMBL" id="JACMSC010000005">
    <property type="protein sequence ID" value="KAG6522280.1"/>
    <property type="molecule type" value="Genomic_DNA"/>
</dbReference>
<dbReference type="AlphaFoldDB" id="A0A8J5HE76"/>
<evidence type="ECO:0000313" key="2">
    <source>
        <dbReference type="EMBL" id="KAG6522280.1"/>
    </source>
</evidence>
<proteinExistence type="predicted"/>
<gene>
    <name evidence="2" type="ORF">ZIOFF_019418</name>
</gene>
<keyword evidence="3" id="KW-1185">Reference proteome</keyword>
<feature type="compositionally biased region" description="Basic and acidic residues" evidence="1">
    <location>
        <begin position="1"/>
        <end position="21"/>
    </location>
</feature>
<evidence type="ECO:0000313" key="3">
    <source>
        <dbReference type="Proteomes" id="UP000734854"/>
    </source>
</evidence>
<sequence length="99" mass="11500">MARVEAKRDAVPDDGDDERRGQSLSLRRAPVLVTFPDVARRRTQSFPSPLKLENEEDTEDMNPRNVWQVFPPPHFPFCSASFSYFLPICDLRFWRFLGG</sequence>
<reference evidence="2 3" key="1">
    <citation type="submission" date="2020-08" db="EMBL/GenBank/DDBJ databases">
        <title>Plant Genome Project.</title>
        <authorList>
            <person name="Zhang R.-G."/>
        </authorList>
    </citation>
    <scope>NUCLEOTIDE SEQUENCE [LARGE SCALE GENOMIC DNA]</scope>
    <source>
        <tissue evidence="2">Rhizome</tissue>
    </source>
</reference>